<comment type="cofactor">
    <cofactor evidence="11">
        <name>Zn(2+)</name>
        <dbReference type="ChEBI" id="CHEBI:29105"/>
    </cofactor>
    <text evidence="11">Binds 1 zinc ion per subunit.</text>
</comment>
<keyword evidence="9 11" id="KW-0030">Aminoacyl-tRNA synthetase</keyword>
<dbReference type="RefSeq" id="WP_075414175.1">
    <property type="nucleotide sequence ID" value="NZ_MSKW01000005.1"/>
</dbReference>
<feature type="binding site" evidence="11">
    <location>
        <position position="159"/>
    </location>
    <ligand>
        <name>Zn(2+)</name>
        <dbReference type="ChEBI" id="CHEBI:29105"/>
    </ligand>
</feature>
<dbReference type="InterPro" id="IPR029038">
    <property type="entry name" value="MetRS_Zn"/>
</dbReference>
<sequence length="615" mass="67605">MTHILSAVAWPYANGPRHIGHVAGFGVPSDVFSRYMRMAGHDVLMVSGTDEHGTPILVAADEEGLSARELADRNNRLIVEDLVALGLSYDLFTRTTAGNHYHVVQDMFTTVRDNGYMVQQVTRSAISPSTGRTLPDRYIEGTCPICGAEGARGDQCDTCGNQLDPTDLISPRSRINGETPEFVETTHWFLDLPALAQALGAWLDEREASGTWRPNVIKFSQNLLGDIRPRAMTRDIDWGIPVPGWEDQPTKRLYVWFDAVIGYLSASVEWARRSGDPEAWRAWWNDPQALSYYFMGKDNIVFHSQIWPAELLGYNGQGAAGGEPGRLGVLNLPTEVVSSEFLTMEGKKFSSSHGIVIYVRDFLERYQADALRYFICAAGPETADADFTWAEFVRRTNGELVAGWGNLVNRTASMIHKRFGQIPEPAELEDIDRALLDAVEAGFASVGDLISQHRQKAALGEAMRLVGEANKYVADTQPFKLKGEDPATQARLATVLHTLAQAVTDLNLMLSPFLPHAANDVDRVLGGSGRIAPMPRIEEVDELDPDHLPEAFDGRTGYPIITGDYQDAPTWGRHPVTVGTPVAKPAPVFTKLDESIVEAELARYAGSVPDDVTGS</sequence>
<evidence type="ECO:0000256" key="9">
    <source>
        <dbReference type="ARBA" id="ARBA00023146"/>
    </source>
</evidence>
<protein>
    <recommendedName>
        <fullName evidence="11">Methionine--tRNA ligase</fullName>
        <ecNumber evidence="11">6.1.1.10</ecNumber>
    </recommendedName>
    <alternativeName>
        <fullName evidence="11">Methionyl-tRNA synthetase</fullName>
        <shortName evidence="11">MetRS</shortName>
    </alternativeName>
</protein>
<evidence type="ECO:0000256" key="6">
    <source>
        <dbReference type="ARBA" id="ARBA00022741"/>
    </source>
</evidence>
<keyword evidence="11" id="KW-0479">Metal-binding</keyword>
<evidence type="ECO:0000313" key="14">
    <source>
        <dbReference type="Proteomes" id="UP000186769"/>
    </source>
</evidence>
<comment type="subunit">
    <text evidence="11">Monomer.</text>
</comment>
<evidence type="ECO:0000256" key="11">
    <source>
        <dbReference type="HAMAP-Rule" id="MF_00098"/>
    </source>
</evidence>
<feature type="domain" description="Methionyl/Leucyl tRNA synthetase" evidence="12">
    <location>
        <begin position="7"/>
        <end position="411"/>
    </location>
</feature>
<dbReference type="CDD" id="cd00814">
    <property type="entry name" value="MetRS_core"/>
    <property type="match status" value="1"/>
</dbReference>
<dbReference type="Pfam" id="PF09334">
    <property type="entry name" value="tRNA-synt_1g"/>
    <property type="match status" value="1"/>
</dbReference>
<keyword evidence="11" id="KW-0862">Zinc</keyword>
<evidence type="ECO:0000313" key="13">
    <source>
        <dbReference type="EMBL" id="OLO79246.1"/>
    </source>
</evidence>
<dbReference type="EC" id="6.1.1.10" evidence="11"/>
<organism evidence="13 14">
    <name type="scientific">Actinomyces oris</name>
    <dbReference type="NCBI Taxonomy" id="544580"/>
    <lineage>
        <taxon>Bacteria</taxon>
        <taxon>Bacillati</taxon>
        <taxon>Actinomycetota</taxon>
        <taxon>Actinomycetes</taxon>
        <taxon>Actinomycetales</taxon>
        <taxon>Actinomycetaceae</taxon>
        <taxon>Actinomyces</taxon>
    </lineage>
</organism>
<dbReference type="Proteomes" id="UP000186769">
    <property type="component" value="Unassembled WGS sequence"/>
</dbReference>
<dbReference type="InterPro" id="IPR041872">
    <property type="entry name" value="Anticodon_Met"/>
</dbReference>
<dbReference type="PANTHER" id="PTHR45765">
    <property type="entry name" value="METHIONINE--TRNA LIGASE"/>
    <property type="match status" value="1"/>
</dbReference>
<dbReference type="NCBIfam" id="TIGR00398">
    <property type="entry name" value="metG"/>
    <property type="match status" value="1"/>
</dbReference>
<evidence type="ECO:0000256" key="2">
    <source>
        <dbReference type="ARBA" id="ARBA00004496"/>
    </source>
</evidence>
<keyword evidence="6 11" id="KW-0547">Nucleotide-binding</keyword>
<keyword evidence="8 11" id="KW-0648">Protein biosynthesis</keyword>
<dbReference type="GO" id="GO:0005829">
    <property type="term" value="C:cytosol"/>
    <property type="evidence" value="ECO:0007669"/>
    <property type="project" value="TreeGrafter"/>
</dbReference>
<comment type="function">
    <text evidence="1 11">Is required not only for elongation of protein synthesis but also for the initiation of all mRNA translation through initiator tRNA(fMet) aminoacylation.</text>
</comment>
<dbReference type="Gene3D" id="3.40.50.620">
    <property type="entry name" value="HUPs"/>
    <property type="match status" value="1"/>
</dbReference>
<keyword evidence="4 11" id="KW-0963">Cytoplasm</keyword>
<dbReference type="AlphaFoldDB" id="A0A1Q8XFZ7"/>
<dbReference type="PRINTS" id="PR01041">
    <property type="entry name" value="TRNASYNTHMET"/>
</dbReference>
<proteinExistence type="inferred from homology"/>
<name>A0A1Q8XFZ7_9ACTO</name>
<feature type="binding site" evidence="11">
    <location>
        <position position="351"/>
    </location>
    <ligand>
        <name>ATP</name>
        <dbReference type="ChEBI" id="CHEBI:30616"/>
    </ligand>
</feature>
<evidence type="ECO:0000256" key="7">
    <source>
        <dbReference type="ARBA" id="ARBA00022840"/>
    </source>
</evidence>
<dbReference type="InterPro" id="IPR014729">
    <property type="entry name" value="Rossmann-like_a/b/a_fold"/>
</dbReference>
<evidence type="ECO:0000256" key="5">
    <source>
        <dbReference type="ARBA" id="ARBA00022598"/>
    </source>
</evidence>
<dbReference type="Gene3D" id="1.10.730.10">
    <property type="entry name" value="Isoleucyl-tRNA Synthetase, Domain 1"/>
    <property type="match status" value="1"/>
</dbReference>
<keyword evidence="7 11" id="KW-0067">ATP-binding</keyword>
<evidence type="ECO:0000256" key="8">
    <source>
        <dbReference type="ARBA" id="ARBA00022917"/>
    </source>
</evidence>
<feature type="short sequence motif" description="'KMSKS' region" evidence="11">
    <location>
        <begin position="348"/>
        <end position="352"/>
    </location>
</feature>
<dbReference type="InterPro" id="IPR023458">
    <property type="entry name" value="Met-tRNA_ligase_1"/>
</dbReference>
<reference evidence="13 14" key="1">
    <citation type="submission" date="2016-12" db="EMBL/GenBank/DDBJ databases">
        <title>Genomic comparison of strains in the 'Actinomyces naeslundii' group.</title>
        <authorList>
            <person name="Mughal S.R."/>
            <person name="Do T."/>
            <person name="Gilbert S.C."/>
            <person name="Witherden E.A."/>
            <person name="Didelot X."/>
            <person name="Beighton D."/>
        </authorList>
    </citation>
    <scope>NUCLEOTIDE SEQUENCE [LARGE SCALE GENOMIC DNA]</scope>
    <source>
        <strain evidence="13 14">G53E</strain>
    </source>
</reference>
<evidence type="ECO:0000256" key="4">
    <source>
        <dbReference type="ARBA" id="ARBA00022490"/>
    </source>
</evidence>
<dbReference type="GO" id="GO:0006431">
    <property type="term" value="P:methionyl-tRNA aminoacylation"/>
    <property type="evidence" value="ECO:0007669"/>
    <property type="project" value="UniProtKB-UniRule"/>
</dbReference>
<evidence type="ECO:0000256" key="10">
    <source>
        <dbReference type="ARBA" id="ARBA00047364"/>
    </source>
</evidence>
<dbReference type="InterPro" id="IPR033911">
    <property type="entry name" value="MetRS_core"/>
</dbReference>
<dbReference type="SUPFAM" id="SSF57770">
    <property type="entry name" value="Methionyl-tRNA synthetase (MetRS), Zn-domain"/>
    <property type="match status" value="1"/>
</dbReference>
<comment type="caution">
    <text evidence="13">The sequence shown here is derived from an EMBL/GenBank/DDBJ whole genome shotgun (WGS) entry which is preliminary data.</text>
</comment>
<dbReference type="InterPro" id="IPR015413">
    <property type="entry name" value="Methionyl/Leucyl_tRNA_Synth"/>
</dbReference>
<dbReference type="CDD" id="cd07957">
    <property type="entry name" value="Anticodon_Ia_Met"/>
    <property type="match status" value="1"/>
</dbReference>
<comment type="subcellular location">
    <subcellularLocation>
        <location evidence="2 11">Cytoplasm</location>
    </subcellularLocation>
</comment>
<evidence type="ECO:0000256" key="1">
    <source>
        <dbReference type="ARBA" id="ARBA00003314"/>
    </source>
</evidence>
<feature type="binding site" evidence="11">
    <location>
        <position position="146"/>
    </location>
    <ligand>
        <name>Zn(2+)</name>
        <dbReference type="ChEBI" id="CHEBI:29105"/>
    </ligand>
</feature>
<dbReference type="SUPFAM" id="SSF47323">
    <property type="entry name" value="Anticodon-binding domain of a subclass of class I aminoacyl-tRNA synthetases"/>
    <property type="match status" value="1"/>
</dbReference>
<dbReference type="GO" id="GO:0046872">
    <property type="term" value="F:metal ion binding"/>
    <property type="evidence" value="ECO:0007669"/>
    <property type="project" value="UniProtKB-KW"/>
</dbReference>
<dbReference type="GO" id="GO:0004825">
    <property type="term" value="F:methionine-tRNA ligase activity"/>
    <property type="evidence" value="ECO:0007669"/>
    <property type="project" value="UniProtKB-UniRule"/>
</dbReference>
<dbReference type="PANTHER" id="PTHR45765:SF1">
    <property type="entry name" value="METHIONINE--TRNA LIGASE, CYTOPLASMIC"/>
    <property type="match status" value="1"/>
</dbReference>
<dbReference type="InterPro" id="IPR009080">
    <property type="entry name" value="tRNAsynth_Ia_anticodon-bd"/>
</dbReference>
<evidence type="ECO:0000259" key="12">
    <source>
        <dbReference type="Pfam" id="PF09334"/>
    </source>
</evidence>
<dbReference type="HAMAP" id="MF_00098">
    <property type="entry name" value="Met_tRNA_synth_type1"/>
    <property type="match status" value="1"/>
</dbReference>
<accession>A0A1Q8XFZ7</accession>
<keyword evidence="5 11" id="KW-0436">Ligase</keyword>
<dbReference type="FunFam" id="2.20.28.20:FF:000001">
    <property type="entry name" value="Methionine--tRNA ligase"/>
    <property type="match status" value="1"/>
</dbReference>
<comment type="catalytic activity">
    <reaction evidence="10 11">
        <text>tRNA(Met) + L-methionine + ATP = L-methionyl-tRNA(Met) + AMP + diphosphate</text>
        <dbReference type="Rhea" id="RHEA:13481"/>
        <dbReference type="Rhea" id="RHEA-COMP:9667"/>
        <dbReference type="Rhea" id="RHEA-COMP:9698"/>
        <dbReference type="ChEBI" id="CHEBI:30616"/>
        <dbReference type="ChEBI" id="CHEBI:33019"/>
        <dbReference type="ChEBI" id="CHEBI:57844"/>
        <dbReference type="ChEBI" id="CHEBI:78442"/>
        <dbReference type="ChEBI" id="CHEBI:78530"/>
        <dbReference type="ChEBI" id="CHEBI:456215"/>
        <dbReference type="EC" id="6.1.1.10"/>
    </reaction>
</comment>
<feature type="short sequence motif" description="'HIGH' region" evidence="11">
    <location>
        <begin position="11"/>
        <end position="21"/>
    </location>
</feature>
<dbReference type="InterPro" id="IPR014758">
    <property type="entry name" value="Met-tRNA_synth"/>
</dbReference>
<gene>
    <name evidence="11" type="primary">metG</name>
    <name evidence="13" type="ORF">BKH15_03150</name>
</gene>
<dbReference type="Gene3D" id="2.20.28.20">
    <property type="entry name" value="Methionyl-tRNA synthetase, Zn-domain"/>
    <property type="match status" value="1"/>
</dbReference>
<evidence type="ECO:0000256" key="3">
    <source>
        <dbReference type="ARBA" id="ARBA00008258"/>
    </source>
</evidence>
<dbReference type="GO" id="GO:0005524">
    <property type="term" value="F:ATP binding"/>
    <property type="evidence" value="ECO:0007669"/>
    <property type="project" value="UniProtKB-UniRule"/>
</dbReference>
<dbReference type="SUPFAM" id="SSF52374">
    <property type="entry name" value="Nucleotidylyl transferase"/>
    <property type="match status" value="1"/>
</dbReference>
<feature type="binding site" evidence="11">
    <location>
        <position position="143"/>
    </location>
    <ligand>
        <name>Zn(2+)</name>
        <dbReference type="ChEBI" id="CHEBI:29105"/>
    </ligand>
</feature>
<dbReference type="EMBL" id="MSKW01000005">
    <property type="protein sequence ID" value="OLO79246.1"/>
    <property type="molecule type" value="Genomic_DNA"/>
</dbReference>
<feature type="binding site" evidence="11">
    <location>
        <position position="156"/>
    </location>
    <ligand>
        <name>Zn(2+)</name>
        <dbReference type="ChEBI" id="CHEBI:29105"/>
    </ligand>
</feature>
<comment type="similarity">
    <text evidence="3 11">Belongs to the class-I aminoacyl-tRNA synthetase family. MetG type 1 subfamily.</text>
</comment>